<dbReference type="PANTHER" id="PTHR47691">
    <property type="entry name" value="REGULATOR-RELATED"/>
    <property type="match status" value="1"/>
</dbReference>
<dbReference type="PRINTS" id="PR00364">
    <property type="entry name" value="DISEASERSIST"/>
</dbReference>
<keyword evidence="2 3" id="KW-0238">DNA-binding</keyword>
<protein>
    <submittedName>
        <fullName evidence="6">AfsR/SARP family transcriptional regulator</fullName>
    </submittedName>
</protein>
<evidence type="ECO:0000256" key="1">
    <source>
        <dbReference type="ARBA" id="ARBA00005820"/>
    </source>
</evidence>
<dbReference type="Proteomes" id="UP000323454">
    <property type="component" value="Unassembled WGS sequence"/>
</dbReference>
<dbReference type="InterPro" id="IPR001867">
    <property type="entry name" value="OmpR/PhoB-type_DNA-bd"/>
</dbReference>
<reference evidence="6 7" key="1">
    <citation type="submission" date="2019-09" db="EMBL/GenBank/DDBJ databases">
        <title>Goodfellowia gen. nov., a new genus of the Pseudonocardineae related to Actinoalloteichus, containing Goodfellowia coeruleoviolacea gen. nov., comb. nov. gen. nov., comb. nov.</title>
        <authorList>
            <person name="Labeda D."/>
        </authorList>
    </citation>
    <scope>NUCLEOTIDE SEQUENCE [LARGE SCALE GENOMIC DNA]</scope>
    <source>
        <strain evidence="6 7">AN110305</strain>
    </source>
</reference>
<evidence type="ECO:0000313" key="7">
    <source>
        <dbReference type="Proteomes" id="UP000323454"/>
    </source>
</evidence>
<feature type="region of interest" description="Disordered" evidence="4">
    <location>
        <begin position="1023"/>
        <end position="1043"/>
    </location>
</feature>
<comment type="caution">
    <text evidence="6">The sequence shown here is derived from an EMBL/GenBank/DDBJ whole genome shotgun (WGS) entry which is preliminary data.</text>
</comment>
<dbReference type="InterPro" id="IPR058852">
    <property type="entry name" value="HTH_77"/>
</dbReference>
<sequence length="1043" mass="110430">MQFGILGPLEVRSAAGVAIPVGGPRPRALLVLLALHQGRVVRAAQLVAGQYGEDPPAGATNAVQAHVSRLRRGLPAGLIEFHGGGYRLNADPEAVDATRFERLAEDGRRLLVAGRPSEAATALREALGLWRGPALVDLPHGQNQAARLEDLRLAATEDLAEARLALPEVSPVADLRELVAAHPLRERARGLLLRALHAAGRPAEALAEFDDLRRLLADELGADPSPELAAIHLAILRAERPAPPGRRGPTTRLTSFTGRDRELARLAELRDTRLVTIVGPGGVGKTRLAVESVGPREACFVDLSTVDTGTQVPQAVLDALGLREPGFRFPATDPVRRLVAALTQDLLLVLDNCEHVVASVARLAATLLAECPRLAILATSREPLGLTGETLLPLGPLDTAPPDAPARDAVTYPAVRLFADRAAAVRPGFVVDRDTAGAVAGICAALDGLPLAIELAAARLRQFTVGDLAVRLDGDDRFRLLSRGDRTAAARHRTLAAAVAWSWDLLGPAERTLAARFAVFAGGAPLDTVAAVCAVPDTEDVLADLVDRSLVQTDGRRYRMLETIRLFCAERLAEAGESVSLRRAHAGHHLDLARRADRQLRGAGQLDWLARLSAEHENLLAALRWAAREDRATAGRLIAALSAYWWLSGRRSEVGAIAAELLDDVPAELERWRPETFGGSTTLPDTALAEEYVSCVVHAVPRAAPEHVARASRFLREIGPTLRHPFGAAVWGMAFGPWGPTPADQPPLATDPWNEALGLLSRGLHWLLGGRLADGERELRDVLARFRDLGDLWGTAQALDWLAHAAGWRGEWGSADELWSGALANFERLGAGEECVDVLCRRAECATRRGDLDGAAEDYRRAAELSASAGRAGAPPSVQLGLGELARRRGATREAAALLGGALESAQAGDFGSVGVRVRALVALGRLSGAADRFRDALVEARRSPLSSDLAVAVEGAADAALLTGRAERAAWLLGVAVALRGTTVAGQLDVARTAELASDLLGASASAEAFAMGAALTPDEALTSLDAVSREPTLTTPDPPQG</sequence>
<evidence type="ECO:0000313" key="6">
    <source>
        <dbReference type="EMBL" id="KAA2261061.1"/>
    </source>
</evidence>
<dbReference type="SMART" id="SM01043">
    <property type="entry name" value="BTAD"/>
    <property type="match status" value="1"/>
</dbReference>
<dbReference type="SUPFAM" id="SSF52540">
    <property type="entry name" value="P-loop containing nucleoside triphosphate hydrolases"/>
    <property type="match status" value="1"/>
</dbReference>
<organism evidence="6 7">
    <name type="scientific">Solihabitans fulvus</name>
    <dbReference type="NCBI Taxonomy" id="1892852"/>
    <lineage>
        <taxon>Bacteria</taxon>
        <taxon>Bacillati</taxon>
        <taxon>Actinomycetota</taxon>
        <taxon>Actinomycetes</taxon>
        <taxon>Pseudonocardiales</taxon>
        <taxon>Pseudonocardiaceae</taxon>
        <taxon>Solihabitans</taxon>
    </lineage>
</organism>
<gene>
    <name evidence="6" type="ORF">F0L68_18515</name>
</gene>
<feature type="DNA-binding region" description="OmpR/PhoB-type" evidence="3">
    <location>
        <begin position="1"/>
        <end position="90"/>
    </location>
</feature>
<dbReference type="Pfam" id="PF03704">
    <property type="entry name" value="BTAD"/>
    <property type="match status" value="1"/>
</dbReference>
<dbReference type="Pfam" id="PF25872">
    <property type="entry name" value="HTH_77"/>
    <property type="match status" value="1"/>
</dbReference>
<dbReference type="GO" id="GO:0003677">
    <property type="term" value="F:DNA binding"/>
    <property type="evidence" value="ECO:0007669"/>
    <property type="project" value="UniProtKB-UniRule"/>
</dbReference>
<dbReference type="InterPro" id="IPR005158">
    <property type="entry name" value="BTAD"/>
</dbReference>
<dbReference type="AlphaFoldDB" id="A0A5B2XDM8"/>
<dbReference type="PANTHER" id="PTHR47691:SF3">
    <property type="entry name" value="HTH-TYPE TRANSCRIPTIONAL REGULATOR RV0890C-RELATED"/>
    <property type="match status" value="1"/>
</dbReference>
<dbReference type="Gene3D" id="1.10.10.10">
    <property type="entry name" value="Winged helix-like DNA-binding domain superfamily/Winged helix DNA-binding domain"/>
    <property type="match status" value="1"/>
</dbReference>
<dbReference type="PROSITE" id="PS51755">
    <property type="entry name" value="OMPR_PHOB"/>
    <property type="match status" value="1"/>
</dbReference>
<comment type="similarity">
    <text evidence="1">Belongs to the AfsR/DnrI/RedD regulatory family.</text>
</comment>
<feature type="domain" description="OmpR/PhoB-type" evidence="5">
    <location>
        <begin position="1"/>
        <end position="90"/>
    </location>
</feature>
<dbReference type="InterPro" id="IPR036388">
    <property type="entry name" value="WH-like_DNA-bd_sf"/>
</dbReference>
<evidence type="ECO:0000259" key="5">
    <source>
        <dbReference type="PROSITE" id="PS51755"/>
    </source>
</evidence>
<evidence type="ECO:0000256" key="4">
    <source>
        <dbReference type="SAM" id="MobiDB-lite"/>
    </source>
</evidence>
<dbReference type="EMBL" id="VUOB01000031">
    <property type="protein sequence ID" value="KAA2261061.1"/>
    <property type="molecule type" value="Genomic_DNA"/>
</dbReference>
<keyword evidence="7" id="KW-1185">Reference proteome</keyword>
<dbReference type="InterPro" id="IPR027417">
    <property type="entry name" value="P-loop_NTPase"/>
</dbReference>
<dbReference type="InterPro" id="IPR016032">
    <property type="entry name" value="Sig_transdc_resp-reg_C-effctor"/>
</dbReference>
<dbReference type="OrthoDB" id="9812579at2"/>
<proteinExistence type="inferred from homology"/>
<evidence type="ECO:0000256" key="2">
    <source>
        <dbReference type="ARBA" id="ARBA00023125"/>
    </source>
</evidence>
<name>A0A5B2XDM8_9PSEU</name>
<dbReference type="SUPFAM" id="SSF46894">
    <property type="entry name" value="C-terminal effector domain of the bipartite response regulators"/>
    <property type="match status" value="1"/>
</dbReference>
<dbReference type="InterPro" id="IPR011990">
    <property type="entry name" value="TPR-like_helical_dom_sf"/>
</dbReference>
<dbReference type="GO" id="GO:0006355">
    <property type="term" value="P:regulation of DNA-templated transcription"/>
    <property type="evidence" value="ECO:0007669"/>
    <property type="project" value="InterPro"/>
</dbReference>
<reference evidence="6 7" key="2">
    <citation type="submission" date="2019-09" db="EMBL/GenBank/DDBJ databases">
        <authorList>
            <person name="Jin C."/>
        </authorList>
    </citation>
    <scope>NUCLEOTIDE SEQUENCE [LARGE SCALE GENOMIC DNA]</scope>
    <source>
        <strain evidence="6 7">AN110305</strain>
    </source>
</reference>
<evidence type="ECO:0000256" key="3">
    <source>
        <dbReference type="PROSITE-ProRule" id="PRU01091"/>
    </source>
</evidence>
<accession>A0A5B2XDM8</accession>
<dbReference type="Gene3D" id="1.25.40.10">
    <property type="entry name" value="Tetratricopeptide repeat domain"/>
    <property type="match status" value="2"/>
</dbReference>
<dbReference type="CDD" id="cd15831">
    <property type="entry name" value="BTAD"/>
    <property type="match status" value="1"/>
</dbReference>
<dbReference type="GO" id="GO:0000160">
    <property type="term" value="P:phosphorelay signal transduction system"/>
    <property type="evidence" value="ECO:0007669"/>
    <property type="project" value="InterPro"/>
</dbReference>
<dbReference type="Pfam" id="PF00486">
    <property type="entry name" value="Trans_reg_C"/>
    <property type="match status" value="1"/>
</dbReference>
<dbReference type="RefSeq" id="WP_149850860.1">
    <property type="nucleotide sequence ID" value="NZ_VUOB01000031.1"/>
</dbReference>
<dbReference type="SMART" id="SM00862">
    <property type="entry name" value="Trans_reg_C"/>
    <property type="match status" value="1"/>
</dbReference>
<dbReference type="SUPFAM" id="SSF48452">
    <property type="entry name" value="TPR-like"/>
    <property type="match status" value="2"/>
</dbReference>